<gene>
    <name evidence="1" type="ORF">LMG26845_05861</name>
</gene>
<proteinExistence type="predicted"/>
<evidence type="ECO:0000313" key="1">
    <source>
        <dbReference type="EMBL" id="CAB3712567.1"/>
    </source>
</evidence>
<dbReference type="Proteomes" id="UP000507979">
    <property type="component" value="Unassembled WGS sequence"/>
</dbReference>
<dbReference type="AlphaFoldDB" id="A0A6J5BMX4"/>
<protein>
    <submittedName>
        <fullName evidence="1">Uncharacterized protein</fullName>
    </submittedName>
</protein>
<keyword evidence="2" id="KW-1185">Reference proteome</keyword>
<sequence>MKDPYKCLLAARVAALLLLWLLAFILTAASVWQMP</sequence>
<reference evidence="1 2" key="1">
    <citation type="submission" date="2020-04" db="EMBL/GenBank/DDBJ databases">
        <authorList>
            <person name="De Canck E."/>
        </authorList>
    </citation>
    <scope>NUCLEOTIDE SEQUENCE [LARGE SCALE GENOMIC DNA]</scope>
    <source>
        <strain evidence="1 2">LMG 26845</strain>
    </source>
</reference>
<name>A0A6J5BMX4_9BURK</name>
<dbReference type="EMBL" id="CADIJR010000115">
    <property type="protein sequence ID" value="CAB3712567.1"/>
    <property type="molecule type" value="Genomic_DNA"/>
</dbReference>
<accession>A0A6J5BMX4</accession>
<evidence type="ECO:0000313" key="2">
    <source>
        <dbReference type="Proteomes" id="UP000507979"/>
    </source>
</evidence>
<organism evidence="1 2">
    <name type="scientific">Achromobacter insuavis</name>
    <dbReference type="NCBI Taxonomy" id="1287735"/>
    <lineage>
        <taxon>Bacteria</taxon>
        <taxon>Pseudomonadati</taxon>
        <taxon>Pseudomonadota</taxon>
        <taxon>Betaproteobacteria</taxon>
        <taxon>Burkholderiales</taxon>
        <taxon>Alcaligenaceae</taxon>
        <taxon>Achromobacter</taxon>
    </lineage>
</organism>